<evidence type="ECO:0000256" key="3">
    <source>
        <dbReference type="ARBA" id="ARBA00023163"/>
    </source>
</evidence>
<keyword evidence="7" id="KW-1185">Reference proteome</keyword>
<dbReference type="Pfam" id="PF01381">
    <property type="entry name" value="HTH_3"/>
    <property type="match status" value="1"/>
</dbReference>
<dbReference type="InterPro" id="IPR036286">
    <property type="entry name" value="LexA/Signal_pep-like_sf"/>
</dbReference>
<evidence type="ECO:0000256" key="2">
    <source>
        <dbReference type="ARBA" id="ARBA00023125"/>
    </source>
</evidence>
<keyword evidence="3" id="KW-0804">Transcription</keyword>
<sequence>MTQAQLGAALGLEGHAAVSRYETGRRAPDVDQLVRMAGLCDVDPGWLILGQGVDTEDTAPRPRRPSGAPAPTAPGPRARKPVGPPAAPPPPLAPGYVTLADREVAAIPRYDAAVSAGDGSIIGPNAAPLGFQFVEAQWLRAITRASPDALAVIRVTGDSMEHTLVDGDWILVDRTQRRPNREGIYALQVGDVAWVKRLTLDLRDRRFQIISDNPAYPVQALAEDDLAIIGRVVWIVGRRV</sequence>
<dbReference type="Proteomes" id="UP000554286">
    <property type="component" value="Unassembled WGS sequence"/>
</dbReference>
<organism evidence="6 7">
    <name type="scientific">Roseospira visakhapatnamensis</name>
    <dbReference type="NCBI Taxonomy" id="390880"/>
    <lineage>
        <taxon>Bacteria</taxon>
        <taxon>Pseudomonadati</taxon>
        <taxon>Pseudomonadota</taxon>
        <taxon>Alphaproteobacteria</taxon>
        <taxon>Rhodospirillales</taxon>
        <taxon>Rhodospirillaceae</taxon>
        <taxon>Roseospira</taxon>
    </lineage>
</organism>
<feature type="compositionally biased region" description="Pro residues" evidence="4">
    <location>
        <begin position="82"/>
        <end position="93"/>
    </location>
</feature>
<dbReference type="AlphaFoldDB" id="A0A7W6RC19"/>
<comment type="caution">
    <text evidence="6">The sequence shown here is derived from an EMBL/GenBank/DDBJ whole genome shotgun (WGS) entry which is preliminary data.</text>
</comment>
<dbReference type="PROSITE" id="PS50943">
    <property type="entry name" value="HTH_CROC1"/>
    <property type="match status" value="1"/>
</dbReference>
<dbReference type="InterPro" id="IPR039418">
    <property type="entry name" value="LexA-like"/>
</dbReference>
<dbReference type="InterPro" id="IPR001387">
    <property type="entry name" value="Cro/C1-type_HTH"/>
</dbReference>
<dbReference type="InterPro" id="IPR015927">
    <property type="entry name" value="Peptidase_S24_S26A/B/C"/>
</dbReference>
<feature type="region of interest" description="Disordered" evidence="4">
    <location>
        <begin position="52"/>
        <end position="94"/>
    </location>
</feature>
<dbReference type="GO" id="GO:0003677">
    <property type="term" value="F:DNA binding"/>
    <property type="evidence" value="ECO:0007669"/>
    <property type="project" value="UniProtKB-KW"/>
</dbReference>
<keyword evidence="2" id="KW-0238">DNA-binding</keyword>
<dbReference type="PANTHER" id="PTHR40661:SF3">
    <property type="entry name" value="FELS-1 PROPHAGE TRANSCRIPTIONAL REGULATOR"/>
    <property type="match status" value="1"/>
</dbReference>
<dbReference type="Gene3D" id="2.10.109.10">
    <property type="entry name" value="Umud Fragment, subunit A"/>
    <property type="match status" value="1"/>
</dbReference>
<dbReference type="PANTHER" id="PTHR40661">
    <property type="match status" value="1"/>
</dbReference>
<evidence type="ECO:0000256" key="1">
    <source>
        <dbReference type="ARBA" id="ARBA00023015"/>
    </source>
</evidence>
<evidence type="ECO:0000256" key="4">
    <source>
        <dbReference type="SAM" id="MobiDB-lite"/>
    </source>
</evidence>
<dbReference type="InterPro" id="IPR010982">
    <property type="entry name" value="Lambda_DNA-bd_dom_sf"/>
</dbReference>
<evidence type="ECO:0000313" key="7">
    <source>
        <dbReference type="Proteomes" id="UP000554286"/>
    </source>
</evidence>
<keyword evidence="1" id="KW-0805">Transcription regulation</keyword>
<name>A0A7W6RC19_9PROT</name>
<dbReference type="SUPFAM" id="SSF47413">
    <property type="entry name" value="lambda repressor-like DNA-binding domains"/>
    <property type="match status" value="1"/>
</dbReference>
<proteinExistence type="predicted"/>
<gene>
    <name evidence="6" type="ORF">GGD89_000814</name>
</gene>
<evidence type="ECO:0000259" key="5">
    <source>
        <dbReference type="PROSITE" id="PS50943"/>
    </source>
</evidence>
<feature type="domain" description="HTH cro/C1-type" evidence="5">
    <location>
        <begin position="1"/>
        <end position="47"/>
    </location>
</feature>
<dbReference type="CDD" id="cd00093">
    <property type="entry name" value="HTH_XRE"/>
    <property type="match status" value="1"/>
</dbReference>
<dbReference type="EMBL" id="JACIGK010000004">
    <property type="protein sequence ID" value="MBB4265199.1"/>
    <property type="molecule type" value="Genomic_DNA"/>
</dbReference>
<dbReference type="SUPFAM" id="SSF51306">
    <property type="entry name" value="LexA/Signal peptidase"/>
    <property type="match status" value="1"/>
</dbReference>
<dbReference type="Gene3D" id="1.10.260.40">
    <property type="entry name" value="lambda repressor-like DNA-binding domains"/>
    <property type="match status" value="1"/>
</dbReference>
<accession>A0A7W6RC19</accession>
<reference evidence="6 7" key="1">
    <citation type="submission" date="2020-08" db="EMBL/GenBank/DDBJ databases">
        <title>Genome sequencing of Purple Non-Sulfur Bacteria from various extreme environments.</title>
        <authorList>
            <person name="Mayer M."/>
        </authorList>
    </citation>
    <scope>NUCLEOTIDE SEQUENCE [LARGE SCALE GENOMIC DNA]</scope>
    <source>
        <strain evidence="6 7">JA131</strain>
    </source>
</reference>
<dbReference type="CDD" id="cd06529">
    <property type="entry name" value="S24_LexA-like"/>
    <property type="match status" value="1"/>
</dbReference>
<evidence type="ECO:0000313" key="6">
    <source>
        <dbReference type="EMBL" id="MBB4265199.1"/>
    </source>
</evidence>
<dbReference type="Pfam" id="PF00717">
    <property type="entry name" value="Peptidase_S24"/>
    <property type="match status" value="1"/>
</dbReference>
<protein>
    <submittedName>
        <fullName evidence="6">Phage repressor protein C with HTH and peptisase S24 domain</fullName>
    </submittedName>
</protein>